<accession>A0A3E2NK98</accession>
<keyword evidence="2" id="KW-1185">Reference proteome</keyword>
<gene>
    <name evidence="1" type="ORF">DYU05_18990</name>
</gene>
<evidence type="ECO:0000313" key="1">
    <source>
        <dbReference type="EMBL" id="RFZ81371.1"/>
    </source>
</evidence>
<evidence type="ECO:0000313" key="2">
    <source>
        <dbReference type="Proteomes" id="UP000260823"/>
    </source>
</evidence>
<dbReference type="AlphaFoldDB" id="A0A3E2NK98"/>
<dbReference type="EMBL" id="QWDE01000005">
    <property type="protein sequence ID" value="RFZ81371.1"/>
    <property type="molecule type" value="Genomic_DNA"/>
</dbReference>
<protein>
    <submittedName>
        <fullName evidence="1">Uncharacterized protein</fullName>
    </submittedName>
</protein>
<dbReference type="Proteomes" id="UP000260823">
    <property type="component" value="Unassembled WGS sequence"/>
</dbReference>
<sequence length="68" mass="8043">MFKSVQLFLCRCNFNTFFTAFRNFEKSAKQHQSGSFLNKTPAATFKNHTNFTSYFHFYLQVILFITGK</sequence>
<name>A0A3E2NK98_9SPHI</name>
<organism evidence="1 2">
    <name type="scientific">Mucilaginibacter terrenus</name>
    <dbReference type="NCBI Taxonomy" id="2482727"/>
    <lineage>
        <taxon>Bacteria</taxon>
        <taxon>Pseudomonadati</taxon>
        <taxon>Bacteroidota</taxon>
        <taxon>Sphingobacteriia</taxon>
        <taxon>Sphingobacteriales</taxon>
        <taxon>Sphingobacteriaceae</taxon>
        <taxon>Mucilaginibacter</taxon>
    </lineage>
</organism>
<comment type="caution">
    <text evidence="1">The sequence shown here is derived from an EMBL/GenBank/DDBJ whole genome shotgun (WGS) entry which is preliminary data.</text>
</comment>
<proteinExistence type="predicted"/>
<reference evidence="1 2" key="1">
    <citation type="submission" date="2018-08" db="EMBL/GenBank/DDBJ databases">
        <title>Mucilaginibacter terrae sp. nov., isolated from manganese diggings.</title>
        <authorList>
            <person name="Huang Y."/>
            <person name="Zhou Z."/>
        </authorList>
    </citation>
    <scope>NUCLEOTIDE SEQUENCE [LARGE SCALE GENOMIC DNA]</scope>
    <source>
        <strain evidence="1 2">ZH6</strain>
    </source>
</reference>